<dbReference type="STRING" id="1423774.FD31_GL000747"/>
<dbReference type="Pfam" id="PF03217">
    <property type="entry name" value="SlpA"/>
    <property type="match status" value="3"/>
</dbReference>
<feature type="domain" description="S-layer protein C-terminal" evidence="2">
    <location>
        <begin position="243"/>
        <end position="291"/>
    </location>
</feature>
<protein>
    <recommendedName>
        <fullName evidence="2">S-layer protein C-terminal domain-containing protein</fullName>
    </recommendedName>
</protein>
<evidence type="ECO:0000259" key="2">
    <source>
        <dbReference type="Pfam" id="PF03217"/>
    </source>
</evidence>
<proteinExistence type="predicted"/>
<sequence>MEGLILKKSTSLLFSGLLVSGMVLGATVTSTTVHADNTATTQATANVTNNVSYYDQNGKFILNKDEQGTKGSPITFAPDGFAIPTNNQAVFGDDAATVRVTVNEMISVKVNYVDQNNKLVNSEVVNGGVGNTAKLTDLPAGCNWVNDAEQTITLVDGKEYNVPVTKKVFNTVIFKTADNTEVGRTEVFSDKVGDAINLTSSQIPAGYKADTTSLTLQTDNNTQFITVTKDAEAATGTVTVNDQPAQLYTIYGNTITGRTLKANSSWKIFDTKVIKGKTYYKVATNEWVEASAVTVNNDTTNTVTPFTSTVTTGSVVSKLYNKEGKLLTGRALGPNTGWKTANKMILNGHTYYQVATDEWVDASTVTVAGETSTDNNVTPSTGVVTVGSNLALLYTKDGKAITDRALRPGTPWQTANKMTLNGETYYQVATNEWVKGSDLAK</sequence>
<feature type="signal peptide" evidence="1">
    <location>
        <begin position="1"/>
        <end position="35"/>
    </location>
</feature>
<keyword evidence="4" id="KW-1185">Reference proteome</keyword>
<gene>
    <name evidence="3" type="ORF">FD31_GL000747</name>
</gene>
<name>A0A0R1WDR8_9LACO</name>
<organism evidence="3 4">
    <name type="scientific">Companilactobacillus nantensis DSM 16982</name>
    <dbReference type="NCBI Taxonomy" id="1423774"/>
    <lineage>
        <taxon>Bacteria</taxon>
        <taxon>Bacillati</taxon>
        <taxon>Bacillota</taxon>
        <taxon>Bacilli</taxon>
        <taxon>Lactobacillales</taxon>
        <taxon>Lactobacillaceae</taxon>
        <taxon>Companilactobacillus</taxon>
    </lineage>
</organism>
<dbReference type="InterPro" id="IPR024968">
    <property type="entry name" value="SlpA_C_lactobacillus"/>
</dbReference>
<evidence type="ECO:0000313" key="4">
    <source>
        <dbReference type="Proteomes" id="UP000051302"/>
    </source>
</evidence>
<dbReference type="Proteomes" id="UP000051302">
    <property type="component" value="Unassembled WGS sequence"/>
</dbReference>
<feature type="domain" description="S-layer protein C-terminal" evidence="2">
    <location>
        <begin position="317"/>
        <end position="363"/>
    </location>
</feature>
<reference evidence="3 4" key="1">
    <citation type="journal article" date="2015" name="Genome Announc.">
        <title>Expanding the biotechnology potential of lactobacilli through comparative genomics of 213 strains and associated genera.</title>
        <authorList>
            <person name="Sun Z."/>
            <person name="Harris H.M."/>
            <person name="McCann A."/>
            <person name="Guo C."/>
            <person name="Argimon S."/>
            <person name="Zhang W."/>
            <person name="Yang X."/>
            <person name="Jeffery I.B."/>
            <person name="Cooney J.C."/>
            <person name="Kagawa T.F."/>
            <person name="Liu W."/>
            <person name="Song Y."/>
            <person name="Salvetti E."/>
            <person name="Wrobel A."/>
            <person name="Rasinkangas P."/>
            <person name="Parkhill J."/>
            <person name="Rea M.C."/>
            <person name="O'Sullivan O."/>
            <person name="Ritari J."/>
            <person name="Douillard F.P."/>
            <person name="Paul Ross R."/>
            <person name="Yang R."/>
            <person name="Briner A.E."/>
            <person name="Felis G.E."/>
            <person name="de Vos W.M."/>
            <person name="Barrangou R."/>
            <person name="Klaenhammer T.R."/>
            <person name="Caufield P.W."/>
            <person name="Cui Y."/>
            <person name="Zhang H."/>
            <person name="O'Toole P.W."/>
        </authorList>
    </citation>
    <scope>NUCLEOTIDE SEQUENCE [LARGE SCALE GENOMIC DNA]</scope>
    <source>
        <strain evidence="3 4">DSM 16982</strain>
    </source>
</reference>
<keyword evidence="1" id="KW-0732">Signal</keyword>
<dbReference type="AlphaFoldDB" id="A0A0R1WDR8"/>
<evidence type="ECO:0000256" key="1">
    <source>
        <dbReference type="SAM" id="SignalP"/>
    </source>
</evidence>
<dbReference type="PATRIC" id="fig|1423774.3.peg.770"/>
<dbReference type="EMBL" id="AZFV01000017">
    <property type="protein sequence ID" value="KRM16072.1"/>
    <property type="molecule type" value="Genomic_DNA"/>
</dbReference>
<feature type="chain" id="PRO_5006412651" description="S-layer protein C-terminal domain-containing protein" evidence="1">
    <location>
        <begin position="36"/>
        <end position="441"/>
    </location>
</feature>
<feature type="domain" description="S-layer protein C-terminal" evidence="2">
    <location>
        <begin position="390"/>
        <end position="435"/>
    </location>
</feature>
<evidence type="ECO:0000313" key="3">
    <source>
        <dbReference type="EMBL" id="KRM16072.1"/>
    </source>
</evidence>
<comment type="caution">
    <text evidence="3">The sequence shown here is derived from an EMBL/GenBank/DDBJ whole genome shotgun (WGS) entry which is preliminary data.</text>
</comment>
<accession>A0A0R1WDR8</accession>